<feature type="signal peptide" evidence="1">
    <location>
        <begin position="1"/>
        <end position="25"/>
    </location>
</feature>
<dbReference type="KEGG" id="mea:Mex_2p0624"/>
<dbReference type="EMBL" id="CP001511">
    <property type="protein sequence ID" value="ACS43471.1"/>
    <property type="molecule type" value="Genomic_DNA"/>
</dbReference>
<geneLocation type="plasmid" evidence="2 3">
    <name>megaplasmid</name>
</geneLocation>
<keyword evidence="3" id="KW-1185">Reference proteome</keyword>
<evidence type="ECO:0000313" key="3">
    <source>
        <dbReference type="Proteomes" id="UP000009081"/>
    </source>
</evidence>
<protein>
    <submittedName>
        <fullName evidence="2">Uncharacterized protein</fullName>
    </submittedName>
</protein>
<gene>
    <name evidence="2" type="ordered locus">MexAM1_META2p0624</name>
</gene>
<sequence>MSRLVLSALAGVLTLAGAFTDAAWADEGCKPVDGNALPAEARIGRKAWIFDTVNTHAFEPPAEWTKADAYELIGPGNWVKSAKLPRLEYGQPVEIVEWRQVGAGLGQYQVRLPDGAERAVHAQTVHLFEFWRCPPSTLLEKRLPNGPTKPAAQYMPSAWVRIANPKATAVDGARRWIPEERLAKIAFAICNNYEPNIKRFRYWEEPLTCQGFTPGEHGGLSFTIDPSAVETISPTSMKILFSS</sequence>
<evidence type="ECO:0000313" key="2">
    <source>
        <dbReference type="EMBL" id="ACS43471.1"/>
    </source>
</evidence>
<dbReference type="RefSeq" id="WP_003596621.1">
    <property type="nucleotide sequence ID" value="NC_012811.1"/>
</dbReference>
<dbReference type="Proteomes" id="UP000009081">
    <property type="component" value="Plasmid megaplasmid"/>
</dbReference>
<accession>C5B4T9</accession>
<dbReference type="HOGENOM" id="CLU_1141516_0_0_5"/>
<dbReference type="AlphaFoldDB" id="C5B4T9"/>
<keyword evidence="2" id="KW-0614">Plasmid</keyword>
<name>C5B4T9_METEA</name>
<proteinExistence type="predicted"/>
<reference evidence="2 3" key="1">
    <citation type="journal article" date="2009" name="PLoS ONE">
        <title>Methylobacterium genome sequences: a reference blueprint to investigate microbial metabolism of C1 compounds from natural and industrial sources.</title>
        <authorList>
            <person name="Vuilleumier S."/>
            <person name="Chistoserdova L."/>
            <person name="Lee M.-C."/>
            <person name="Bringel F."/>
            <person name="Lajus A."/>
            <person name="Zhou Y."/>
            <person name="Gourion B."/>
            <person name="Barbe V."/>
            <person name="Chang J."/>
            <person name="Cruveiller S."/>
            <person name="Dossat C."/>
            <person name="Gillett W."/>
            <person name="Gruffaz C."/>
            <person name="Haugen E."/>
            <person name="Hourcade E."/>
            <person name="Levy R."/>
            <person name="Mangenot S."/>
            <person name="Muller E."/>
            <person name="Nadalig T."/>
            <person name="Pagni M."/>
            <person name="Penny C."/>
            <person name="Peyraud R."/>
            <person name="Robinson D.G."/>
            <person name="Roche D."/>
            <person name="Rouy Z."/>
            <person name="Saenampechek C."/>
            <person name="Salvignol G."/>
            <person name="Vallenet D."/>
            <person name="Wu Z."/>
            <person name="Marx C.J."/>
            <person name="Vorholt J.A."/>
            <person name="Olson M.V."/>
            <person name="Kaul R."/>
            <person name="Weissenbach J."/>
            <person name="Medigue C."/>
            <person name="Lidstrom M.E."/>
        </authorList>
    </citation>
    <scope>NUCLEOTIDE SEQUENCE [LARGE SCALE GENOMIC DNA]</scope>
    <source>
        <strain evidence="3">ATCC 14718 / DSM 1338 / JCM 2805 / NCIMB 9133 / AM1</strain>
    </source>
</reference>
<evidence type="ECO:0000256" key="1">
    <source>
        <dbReference type="SAM" id="SignalP"/>
    </source>
</evidence>
<feature type="chain" id="PRO_5002948453" evidence="1">
    <location>
        <begin position="26"/>
        <end position="243"/>
    </location>
</feature>
<keyword evidence="1" id="KW-0732">Signal</keyword>
<organism evidence="2 3">
    <name type="scientific">Methylorubrum extorquens (strain ATCC 14718 / DSM 1338 / JCM 2805 / NCIMB 9133 / AM1)</name>
    <name type="common">Methylobacterium extorquens</name>
    <dbReference type="NCBI Taxonomy" id="272630"/>
    <lineage>
        <taxon>Bacteria</taxon>
        <taxon>Pseudomonadati</taxon>
        <taxon>Pseudomonadota</taxon>
        <taxon>Alphaproteobacteria</taxon>
        <taxon>Hyphomicrobiales</taxon>
        <taxon>Methylobacteriaceae</taxon>
        <taxon>Methylorubrum</taxon>
    </lineage>
</organism>